<dbReference type="RefSeq" id="WP_257924882.1">
    <property type="nucleotide sequence ID" value="NZ_JAMXQV010000024.1"/>
</dbReference>
<gene>
    <name evidence="2" type="ORF">M8542_36370</name>
</gene>
<evidence type="ECO:0000313" key="2">
    <source>
        <dbReference type="EMBL" id="MCR6488321.1"/>
    </source>
</evidence>
<organism evidence="2 3">
    <name type="scientific">Amycolatopsis iheyensis</name>
    <dbReference type="NCBI Taxonomy" id="2945988"/>
    <lineage>
        <taxon>Bacteria</taxon>
        <taxon>Bacillati</taxon>
        <taxon>Actinomycetota</taxon>
        <taxon>Actinomycetes</taxon>
        <taxon>Pseudonocardiales</taxon>
        <taxon>Pseudonocardiaceae</taxon>
        <taxon>Amycolatopsis</taxon>
    </lineage>
</organism>
<evidence type="ECO:0000313" key="3">
    <source>
        <dbReference type="Proteomes" id="UP001144096"/>
    </source>
</evidence>
<dbReference type="Proteomes" id="UP001144096">
    <property type="component" value="Unassembled WGS sequence"/>
</dbReference>
<accession>A0A9X2SPM2</accession>
<keyword evidence="3" id="KW-1185">Reference proteome</keyword>
<dbReference type="Gene3D" id="3.40.50.620">
    <property type="entry name" value="HUPs"/>
    <property type="match status" value="1"/>
</dbReference>
<evidence type="ECO:0000256" key="1">
    <source>
        <dbReference type="SAM" id="MobiDB-lite"/>
    </source>
</evidence>
<protein>
    <recommendedName>
        <fullName evidence="4">Phosphoadenosine phosphosulfate reductase</fullName>
    </recommendedName>
</protein>
<dbReference type="EMBL" id="JAMXQV010000024">
    <property type="protein sequence ID" value="MCR6488321.1"/>
    <property type="molecule type" value="Genomic_DNA"/>
</dbReference>
<name>A0A9X2SPM2_9PSEU</name>
<sequence length="274" mass="30410">MCVLLLACEKEIPPFDAALFADTGWEPKQVYAQLDTARRLGAQAGIPVRTVSSGNIRHDALKPNARFVTMPLFVKNPDGSRGMARRQCTGEYKIRPLKKAVREILGYPHPQRVPRGVFVDQAIGISTDEFHRAKDSDVNYTRNIFPLLDLGMSRSDCMTYLRERGLGDVVKSSCIGCPYSGNSRLRFIRDTDPDAWADLIEFDRAIRHGSPRANADGQPLRGKFFLHRSLLPLDQVDLDLTRGRPGADEDDPDGCSPFSCRSGHATDSALAAEH</sequence>
<evidence type="ECO:0008006" key="4">
    <source>
        <dbReference type="Google" id="ProtNLM"/>
    </source>
</evidence>
<comment type="caution">
    <text evidence="2">The sequence shown here is derived from an EMBL/GenBank/DDBJ whole genome shotgun (WGS) entry which is preliminary data.</text>
</comment>
<feature type="region of interest" description="Disordered" evidence="1">
    <location>
        <begin position="241"/>
        <end position="274"/>
    </location>
</feature>
<proteinExistence type="predicted"/>
<reference evidence="2" key="1">
    <citation type="submission" date="2022-06" db="EMBL/GenBank/DDBJ databases">
        <title>Amycolatopsis iheyaensis sp. nov., a new species of the genus Amycolatopsis isolated from soil in Iheya island, Japan.</title>
        <authorList>
            <person name="Ngamcharungchit C."/>
            <person name="Kanto H."/>
            <person name="Take A."/>
            <person name="Intra B."/>
            <person name="Matsumoto A."/>
            <person name="Panbangred W."/>
            <person name="Inahashi Y."/>
        </authorList>
    </citation>
    <scope>NUCLEOTIDE SEQUENCE</scope>
    <source>
        <strain evidence="2">OK19-0408</strain>
    </source>
</reference>
<dbReference type="InterPro" id="IPR014729">
    <property type="entry name" value="Rossmann-like_a/b/a_fold"/>
</dbReference>
<dbReference type="AlphaFoldDB" id="A0A9X2SPM2"/>
<dbReference type="SUPFAM" id="SSF52402">
    <property type="entry name" value="Adenine nucleotide alpha hydrolases-like"/>
    <property type="match status" value="1"/>
</dbReference>